<dbReference type="InterPro" id="IPR019887">
    <property type="entry name" value="Tscrpt_reg_AsnC/Lrp_C"/>
</dbReference>
<dbReference type="PROSITE" id="PS00519">
    <property type="entry name" value="HTH_ASNC_1"/>
    <property type="match status" value="1"/>
</dbReference>
<evidence type="ECO:0000256" key="1">
    <source>
        <dbReference type="ARBA" id="ARBA00023015"/>
    </source>
</evidence>
<dbReference type="RefSeq" id="WP_248145680.1">
    <property type="nucleotide sequence ID" value="NZ_BAAAOF010000002.1"/>
</dbReference>
<dbReference type="InterPro" id="IPR036390">
    <property type="entry name" value="WH_DNA-bd_sf"/>
</dbReference>
<evidence type="ECO:0000259" key="4">
    <source>
        <dbReference type="PROSITE" id="PS50956"/>
    </source>
</evidence>
<evidence type="ECO:0000256" key="3">
    <source>
        <dbReference type="ARBA" id="ARBA00023163"/>
    </source>
</evidence>
<dbReference type="SMART" id="SM00344">
    <property type="entry name" value="HTH_ASNC"/>
    <property type="match status" value="1"/>
</dbReference>
<evidence type="ECO:0000313" key="5">
    <source>
        <dbReference type="EMBL" id="GAA1917857.1"/>
    </source>
</evidence>
<dbReference type="InterPro" id="IPR019885">
    <property type="entry name" value="Tscrpt_reg_HTH_AsnC-type_CS"/>
</dbReference>
<dbReference type="InterPro" id="IPR011991">
    <property type="entry name" value="ArsR-like_HTH"/>
</dbReference>
<keyword evidence="1" id="KW-0805">Transcription regulation</keyword>
<accession>A0ABN2PFT5</accession>
<dbReference type="Pfam" id="PF13412">
    <property type="entry name" value="HTH_24"/>
    <property type="match status" value="1"/>
</dbReference>
<dbReference type="SUPFAM" id="SSF54909">
    <property type="entry name" value="Dimeric alpha+beta barrel"/>
    <property type="match status" value="1"/>
</dbReference>
<evidence type="ECO:0000256" key="2">
    <source>
        <dbReference type="ARBA" id="ARBA00023125"/>
    </source>
</evidence>
<protein>
    <submittedName>
        <fullName evidence="5">Lrp/AsnC family transcriptional regulator</fullName>
    </submittedName>
</protein>
<keyword evidence="6" id="KW-1185">Reference proteome</keyword>
<comment type="caution">
    <text evidence="5">The sequence shown here is derived from an EMBL/GenBank/DDBJ whole genome shotgun (WGS) entry which is preliminary data.</text>
</comment>
<dbReference type="CDD" id="cd00090">
    <property type="entry name" value="HTH_ARSR"/>
    <property type="match status" value="1"/>
</dbReference>
<dbReference type="Gene3D" id="3.30.70.920">
    <property type="match status" value="1"/>
</dbReference>
<dbReference type="InterPro" id="IPR000485">
    <property type="entry name" value="AsnC-type_HTH_dom"/>
</dbReference>
<dbReference type="PANTHER" id="PTHR30154:SF53">
    <property type="entry name" value="HTH-TYPE TRANSCRIPTIONAL REGULATOR LRPC"/>
    <property type="match status" value="1"/>
</dbReference>
<dbReference type="InterPro" id="IPR011008">
    <property type="entry name" value="Dimeric_a/b-barrel"/>
</dbReference>
<name>A0ABN2PFT5_9MICO</name>
<organism evidence="5 6">
    <name type="scientific">Microbacterium aoyamense</name>
    <dbReference type="NCBI Taxonomy" id="344166"/>
    <lineage>
        <taxon>Bacteria</taxon>
        <taxon>Bacillati</taxon>
        <taxon>Actinomycetota</taxon>
        <taxon>Actinomycetes</taxon>
        <taxon>Micrococcales</taxon>
        <taxon>Microbacteriaceae</taxon>
        <taxon>Microbacterium</taxon>
    </lineage>
</organism>
<keyword evidence="2" id="KW-0238">DNA-binding</keyword>
<keyword evidence="3" id="KW-0804">Transcription</keyword>
<dbReference type="PROSITE" id="PS50956">
    <property type="entry name" value="HTH_ASNC_2"/>
    <property type="match status" value="1"/>
</dbReference>
<gene>
    <name evidence="5" type="ORF">GCM10009775_08010</name>
</gene>
<dbReference type="Pfam" id="PF01037">
    <property type="entry name" value="AsnC_trans_reg"/>
    <property type="match status" value="1"/>
</dbReference>
<sequence length="145" mass="16147">MDEIDLTILEELRRNARLPVGEIARRVGLSSAPVSRRIAKLESDGVITGYTALIDESTTGEMEAFTEVRLTAGTDTSEVESIARDVPEVQQFYTIAGDTDALVRFRVRNVDHLQRVVNAIRRTGKVEGTKTLIVMRAWDRSSGDR</sequence>
<dbReference type="EMBL" id="BAAAOF010000002">
    <property type="protein sequence ID" value="GAA1917857.1"/>
    <property type="molecule type" value="Genomic_DNA"/>
</dbReference>
<proteinExistence type="predicted"/>
<evidence type="ECO:0000313" key="6">
    <source>
        <dbReference type="Proteomes" id="UP001501343"/>
    </source>
</evidence>
<reference evidence="5 6" key="1">
    <citation type="journal article" date="2019" name="Int. J. Syst. Evol. Microbiol.">
        <title>The Global Catalogue of Microorganisms (GCM) 10K type strain sequencing project: providing services to taxonomists for standard genome sequencing and annotation.</title>
        <authorList>
            <consortium name="The Broad Institute Genomics Platform"/>
            <consortium name="The Broad Institute Genome Sequencing Center for Infectious Disease"/>
            <person name="Wu L."/>
            <person name="Ma J."/>
        </authorList>
    </citation>
    <scope>NUCLEOTIDE SEQUENCE [LARGE SCALE GENOMIC DNA]</scope>
    <source>
        <strain evidence="5 6">JCM 14900</strain>
    </source>
</reference>
<dbReference type="InterPro" id="IPR036388">
    <property type="entry name" value="WH-like_DNA-bd_sf"/>
</dbReference>
<dbReference type="InterPro" id="IPR019888">
    <property type="entry name" value="Tscrpt_reg_AsnC-like"/>
</dbReference>
<dbReference type="PRINTS" id="PR00033">
    <property type="entry name" value="HTHASNC"/>
</dbReference>
<dbReference type="Gene3D" id="1.10.10.10">
    <property type="entry name" value="Winged helix-like DNA-binding domain superfamily/Winged helix DNA-binding domain"/>
    <property type="match status" value="1"/>
</dbReference>
<dbReference type="SUPFAM" id="SSF46785">
    <property type="entry name" value="Winged helix' DNA-binding domain"/>
    <property type="match status" value="1"/>
</dbReference>
<dbReference type="PANTHER" id="PTHR30154">
    <property type="entry name" value="LEUCINE-RESPONSIVE REGULATORY PROTEIN"/>
    <property type="match status" value="1"/>
</dbReference>
<dbReference type="Proteomes" id="UP001501343">
    <property type="component" value="Unassembled WGS sequence"/>
</dbReference>
<feature type="domain" description="HTH asnC-type" evidence="4">
    <location>
        <begin position="1"/>
        <end position="62"/>
    </location>
</feature>